<dbReference type="AlphaFoldDB" id="A0A1X9NED0"/>
<dbReference type="EMBL" id="CP019343">
    <property type="protein sequence ID" value="ARN74245.1"/>
    <property type="molecule type" value="Genomic_DNA"/>
</dbReference>
<organism evidence="2 3">
    <name type="scientific">Oceanicoccus sagamiensis</name>
    <dbReference type="NCBI Taxonomy" id="716816"/>
    <lineage>
        <taxon>Bacteria</taxon>
        <taxon>Pseudomonadati</taxon>
        <taxon>Pseudomonadota</taxon>
        <taxon>Gammaproteobacteria</taxon>
        <taxon>Cellvibrionales</taxon>
        <taxon>Spongiibacteraceae</taxon>
        <taxon>Oceanicoccus</taxon>
    </lineage>
</organism>
<name>A0A1X9NED0_9GAMM</name>
<proteinExistence type="predicted"/>
<gene>
    <name evidence="2" type="ORF">BST96_09010</name>
</gene>
<keyword evidence="3" id="KW-1185">Reference proteome</keyword>
<evidence type="ECO:0000313" key="3">
    <source>
        <dbReference type="Proteomes" id="UP000193450"/>
    </source>
</evidence>
<dbReference type="OrthoDB" id="6401451at2"/>
<sequence length="184" mass="20056">MKRFVPSLILSVFFLGLGACSSNTTIESDLGIDGAPAWVNEGTQAVDNDDGQLLHGVGMAPPMGDTSLQKSAADNRARAEIARILQTYVDSTLNDYTASVGDSAELNIEREIRTATKLAISGSRILGHWKHEETGDIYAFAELSIEAMDELIAKADNLSSAFKQYYDDNNKANFDRFVETTTQQ</sequence>
<protein>
    <submittedName>
        <fullName evidence="2">Uncharacterized protein</fullName>
    </submittedName>
</protein>
<dbReference type="STRING" id="716816.BST96_09010"/>
<reference evidence="2 3" key="1">
    <citation type="submission" date="2016-11" db="EMBL/GenBank/DDBJ databases">
        <title>Trade-off between light-utilization and light-protection in marine flavobacteria.</title>
        <authorList>
            <person name="Kumagai Y."/>
        </authorList>
    </citation>
    <scope>NUCLEOTIDE SEQUENCE [LARGE SCALE GENOMIC DNA]</scope>
    <source>
        <strain evidence="2 3">NBRC 107125</strain>
    </source>
</reference>
<dbReference type="Proteomes" id="UP000193450">
    <property type="component" value="Chromosome"/>
</dbReference>
<dbReference type="PROSITE" id="PS51257">
    <property type="entry name" value="PROKAR_LIPOPROTEIN"/>
    <property type="match status" value="1"/>
</dbReference>
<feature type="signal peptide" evidence="1">
    <location>
        <begin position="1"/>
        <end position="21"/>
    </location>
</feature>
<evidence type="ECO:0000313" key="2">
    <source>
        <dbReference type="EMBL" id="ARN74245.1"/>
    </source>
</evidence>
<dbReference type="KEGG" id="osg:BST96_09010"/>
<accession>A0A1X9NED0</accession>
<dbReference type="Gene3D" id="3.10.28.20">
    <property type="entry name" value="Acetamidase/Formamidase-like domains"/>
    <property type="match status" value="1"/>
</dbReference>
<feature type="chain" id="PRO_5013072901" evidence="1">
    <location>
        <begin position="22"/>
        <end position="184"/>
    </location>
</feature>
<keyword evidence="1" id="KW-0732">Signal</keyword>
<evidence type="ECO:0000256" key="1">
    <source>
        <dbReference type="SAM" id="SignalP"/>
    </source>
</evidence>
<dbReference type="RefSeq" id="WP_085758383.1">
    <property type="nucleotide sequence ID" value="NZ_CP019343.1"/>
</dbReference>